<dbReference type="EMBL" id="DMVW01000124">
    <property type="protein sequence ID" value="HAR52842.1"/>
    <property type="molecule type" value="Genomic_DNA"/>
</dbReference>
<dbReference type="GO" id="GO:0005436">
    <property type="term" value="F:sodium:phosphate symporter activity"/>
    <property type="evidence" value="ECO:0007669"/>
    <property type="project" value="InterPro"/>
</dbReference>
<organism evidence="7 8">
    <name type="scientific">Roseovarius nubinhibens</name>
    <dbReference type="NCBI Taxonomy" id="314263"/>
    <lineage>
        <taxon>Bacteria</taxon>
        <taxon>Pseudomonadati</taxon>
        <taxon>Pseudomonadota</taxon>
        <taxon>Alphaproteobacteria</taxon>
        <taxon>Rhodobacterales</taxon>
        <taxon>Roseobacteraceae</taxon>
        <taxon>Roseovarius</taxon>
    </lineage>
</organism>
<dbReference type="Pfam" id="PF02690">
    <property type="entry name" value="Na_Pi_cotrans"/>
    <property type="match status" value="1"/>
</dbReference>
<gene>
    <name evidence="7" type="ORF">DCS45_13345</name>
</gene>
<evidence type="ECO:0000256" key="4">
    <source>
        <dbReference type="ARBA" id="ARBA00022989"/>
    </source>
</evidence>
<dbReference type="InterPro" id="IPR003841">
    <property type="entry name" value="Na/Pi_transpt"/>
</dbReference>
<keyword evidence="5 6" id="KW-0472">Membrane</keyword>
<evidence type="ECO:0000256" key="6">
    <source>
        <dbReference type="SAM" id="Phobius"/>
    </source>
</evidence>
<evidence type="ECO:0000256" key="1">
    <source>
        <dbReference type="ARBA" id="ARBA00004651"/>
    </source>
</evidence>
<keyword evidence="3 6" id="KW-0812">Transmembrane</keyword>
<keyword evidence="4 6" id="KW-1133">Transmembrane helix</keyword>
<reference evidence="7 8" key="1">
    <citation type="journal article" date="2018" name="Nat. Biotechnol.">
        <title>A standardized bacterial taxonomy based on genome phylogeny substantially revises the tree of life.</title>
        <authorList>
            <person name="Parks D.H."/>
            <person name="Chuvochina M."/>
            <person name="Waite D.W."/>
            <person name="Rinke C."/>
            <person name="Skarshewski A."/>
            <person name="Chaumeil P.A."/>
            <person name="Hugenholtz P."/>
        </authorList>
    </citation>
    <scope>NUCLEOTIDE SEQUENCE [LARGE SCALE GENOMIC DNA]</scope>
    <source>
        <strain evidence="7">UBA9169</strain>
    </source>
</reference>
<evidence type="ECO:0000313" key="7">
    <source>
        <dbReference type="EMBL" id="HAR52842.1"/>
    </source>
</evidence>
<accession>A0A348WE80</accession>
<evidence type="ECO:0000256" key="3">
    <source>
        <dbReference type="ARBA" id="ARBA00022692"/>
    </source>
</evidence>
<protein>
    <submittedName>
        <fullName evidence="7">Na/Pi cotransporter</fullName>
    </submittedName>
</protein>
<comment type="caution">
    <text evidence="7">The sequence shown here is derived from an EMBL/GenBank/DDBJ whole genome shotgun (WGS) entry which is preliminary data.</text>
</comment>
<evidence type="ECO:0000313" key="8">
    <source>
        <dbReference type="Proteomes" id="UP000264719"/>
    </source>
</evidence>
<evidence type="ECO:0000256" key="5">
    <source>
        <dbReference type="ARBA" id="ARBA00023136"/>
    </source>
</evidence>
<proteinExistence type="predicted"/>
<dbReference type="GO" id="GO:0044341">
    <property type="term" value="P:sodium-dependent phosphate transport"/>
    <property type="evidence" value="ECO:0007669"/>
    <property type="project" value="InterPro"/>
</dbReference>
<feature type="transmembrane region" description="Helical" evidence="6">
    <location>
        <begin position="6"/>
        <end position="25"/>
    </location>
</feature>
<comment type="subcellular location">
    <subcellularLocation>
        <location evidence="1">Cell membrane</location>
        <topology evidence="1">Multi-pass membrane protein</topology>
    </subcellularLocation>
</comment>
<sequence length="77" mass="7905">MAILGFLIQLTGATMLLLFAVRMVRTGIERAYGASFRRRITTARHPLGAAGAGTVMAIVLQSSAAVALLVAGFAASG</sequence>
<evidence type="ECO:0000256" key="2">
    <source>
        <dbReference type="ARBA" id="ARBA00022475"/>
    </source>
</evidence>
<keyword evidence="2" id="KW-1003">Cell membrane</keyword>
<feature type="non-terminal residue" evidence="7">
    <location>
        <position position="77"/>
    </location>
</feature>
<feature type="transmembrane region" description="Helical" evidence="6">
    <location>
        <begin position="46"/>
        <end position="75"/>
    </location>
</feature>
<dbReference type="Proteomes" id="UP000264719">
    <property type="component" value="Unassembled WGS sequence"/>
</dbReference>
<dbReference type="AlphaFoldDB" id="A0A348WE80"/>
<name>A0A348WE80_9RHOB</name>
<dbReference type="GO" id="GO:0005886">
    <property type="term" value="C:plasma membrane"/>
    <property type="evidence" value="ECO:0007669"/>
    <property type="project" value="UniProtKB-SubCell"/>
</dbReference>